<sequence length="843" mass="96259">MASSQVEIPSPSPFGCVLRDQTRFQNNMKNFVRDNINTCNISISSDPAPCINNDSQKQMKNDTWASRVVKNNIGSLSFSRRSSHNMYNEQEDDSSSLSALVSPRHSKTINPWAAKQAREMVSSTLENEVDVLENPSKSDISNLGASSLVQIWEKRLNKFNCTKPNSPLPSLGRTISPNENALSVEQQQCMVSGQKDIIDEPQGNSEESFQDYDSDKSCSSKTRNSTDGAENERGKVADIIKRLTATNQMQSTVSMNDDNDNEVCSNATGSSYRERNCASTPEQQEYRAFAQVSSNPRIRGRHAFNNLLMQFESEKHGELHNLAERGTVSRFTQRGRIQSVLRLRLLQREVAANDQCSQKSAASEVNRQPQGSIMHLRERFSCIGVEQGNLALVEASNPRSPCSHREIVSNITQLDNIPTENQLGKYTHHGTFDANDKEKAHLSSDVTFQGTCFVEAQNDDPNETNETSCFVASSSDQQHYATAETSYDEKEEESHQQYDASSYDEIVEEEESIDQNYDDAEASYDWISPISRPRSYWEERRQEWYREILHFGSDNDERRTLLERRTVSTFLSSDFRERMDSLMMSHVGNQTHLVTSQYAEEDNDESMNQLIAFFQERLRTRSNPQEDRVHRVEEEEERRYDEEVEKAEESITSSSDNELSDYCNQSSSSIHTHSSTTWSYRDNEVGNDCDKAASISSPPLSQSQSFYHDNQQYSSATNHNSIEMEFIYDLRRQMDQLFHEVSELRKSVQSCMDMQMHLQQSQNQEVHTVKEENKFHCKAPKNGNCCICYEKKVNSLFYRCGHMCACLKCANELQWINGKCPVCRASIVDVVQVYTPLEYSLED</sequence>
<feature type="region of interest" description="Disordered" evidence="1">
    <location>
        <begin position="198"/>
        <end position="234"/>
    </location>
</feature>
<evidence type="ECO:0000313" key="3">
    <source>
        <dbReference type="Proteomes" id="UP000447434"/>
    </source>
</evidence>
<feature type="region of interest" description="Disordered" evidence="1">
    <location>
        <begin position="473"/>
        <end position="497"/>
    </location>
</feature>
<dbReference type="PROSITE" id="PS50089">
    <property type="entry name" value="ZF_RING_2"/>
    <property type="match status" value="1"/>
</dbReference>
<dbReference type="PANTHER" id="PTHR47820">
    <property type="entry name" value="BNAC05G24000D PROTEIN"/>
    <property type="match status" value="1"/>
</dbReference>
<protein>
    <submittedName>
        <fullName evidence="2">Putative transcription factor C2H2 family</fullName>
    </submittedName>
</protein>
<keyword evidence="3" id="KW-1185">Reference proteome</keyword>
<gene>
    <name evidence="2" type="ORF">Lalb_Chr13g0293051</name>
</gene>
<feature type="region of interest" description="Disordered" evidence="1">
    <location>
        <begin position="623"/>
        <end position="678"/>
    </location>
</feature>
<dbReference type="Proteomes" id="UP000447434">
    <property type="component" value="Chromosome 13"/>
</dbReference>
<organism evidence="2 3">
    <name type="scientific">Lupinus albus</name>
    <name type="common">White lupine</name>
    <name type="synonym">Lupinus termis</name>
    <dbReference type="NCBI Taxonomy" id="3870"/>
    <lineage>
        <taxon>Eukaryota</taxon>
        <taxon>Viridiplantae</taxon>
        <taxon>Streptophyta</taxon>
        <taxon>Embryophyta</taxon>
        <taxon>Tracheophyta</taxon>
        <taxon>Spermatophyta</taxon>
        <taxon>Magnoliopsida</taxon>
        <taxon>eudicotyledons</taxon>
        <taxon>Gunneridae</taxon>
        <taxon>Pentapetalae</taxon>
        <taxon>rosids</taxon>
        <taxon>fabids</taxon>
        <taxon>Fabales</taxon>
        <taxon>Fabaceae</taxon>
        <taxon>Papilionoideae</taxon>
        <taxon>50 kb inversion clade</taxon>
        <taxon>genistoids sensu lato</taxon>
        <taxon>core genistoids</taxon>
        <taxon>Genisteae</taxon>
        <taxon>Lupinus</taxon>
    </lineage>
</organism>
<feature type="compositionally biased region" description="Basic and acidic residues" evidence="1">
    <location>
        <begin position="623"/>
        <end position="641"/>
    </location>
</feature>
<dbReference type="PANTHER" id="PTHR47820:SF3">
    <property type="entry name" value="OS07G0499800 PROTEIN"/>
    <property type="match status" value="1"/>
</dbReference>
<dbReference type="Gene3D" id="3.30.40.10">
    <property type="entry name" value="Zinc/RING finger domain, C3HC4 (zinc finger)"/>
    <property type="match status" value="1"/>
</dbReference>
<feature type="compositionally biased region" description="Low complexity" evidence="1">
    <location>
        <begin position="666"/>
        <end position="678"/>
    </location>
</feature>
<dbReference type="AlphaFoldDB" id="A0A6A5NK24"/>
<dbReference type="InterPro" id="IPR001841">
    <property type="entry name" value="Znf_RING"/>
</dbReference>
<reference evidence="3" key="1">
    <citation type="journal article" date="2020" name="Nat. Commun.">
        <title>Genome sequence of the cluster root forming white lupin.</title>
        <authorList>
            <person name="Hufnagel B."/>
            <person name="Marques A."/>
            <person name="Soriano A."/>
            <person name="Marques L."/>
            <person name="Divol F."/>
            <person name="Doumas P."/>
            <person name="Sallet E."/>
            <person name="Mancinotti D."/>
            <person name="Carrere S."/>
            <person name="Marande W."/>
            <person name="Arribat S."/>
            <person name="Keller J."/>
            <person name="Huneau C."/>
            <person name="Blein T."/>
            <person name="Aime D."/>
            <person name="Laguerre M."/>
            <person name="Taylor J."/>
            <person name="Schubert V."/>
            <person name="Nelson M."/>
            <person name="Geu-Flores F."/>
            <person name="Crespi M."/>
            <person name="Gallardo-Guerrero K."/>
            <person name="Delaux P.-M."/>
            <person name="Salse J."/>
            <person name="Berges H."/>
            <person name="Guyot R."/>
            <person name="Gouzy J."/>
            <person name="Peret B."/>
        </authorList>
    </citation>
    <scope>NUCLEOTIDE SEQUENCE [LARGE SCALE GENOMIC DNA]</scope>
    <source>
        <strain evidence="3">cv. Amiga</strain>
    </source>
</reference>
<comment type="caution">
    <text evidence="2">The sequence shown here is derived from an EMBL/GenBank/DDBJ whole genome shotgun (WGS) entry which is preliminary data.</text>
</comment>
<feature type="compositionally biased region" description="Polar residues" evidence="1">
    <location>
        <begin position="473"/>
        <end position="485"/>
    </location>
</feature>
<dbReference type="OrthoDB" id="6078042at2759"/>
<evidence type="ECO:0000256" key="1">
    <source>
        <dbReference type="SAM" id="MobiDB-lite"/>
    </source>
</evidence>
<dbReference type="SUPFAM" id="SSF57850">
    <property type="entry name" value="RING/U-box"/>
    <property type="match status" value="1"/>
</dbReference>
<name>A0A6A5NK24_LUPAL</name>
<accession>A0A6A5NK24</accession>
<dbReference type="InterPro" id="IPR013083">
    <property type="entry name" value="Znf_RING/FYVE/PHD"/>
</dbReference>
<evidence type="ECO:0000313" key="2">
    <source>
        <dbReference type="EMBL" id="KAE9600997.1"/>
    </source>
</evidence>
<dbReference type="CDD" id="cd16647">
    <property type="entry name" value="mRING-HC-C3HC5_NEU1"/>
    <property type="match status" value="1"/>
</dbReference>
<dbReference type="Pfam" id="PF13920">
    <property type="entry name" value="zf-C3HC4_3"/>
    <property type="match status" value="1"/>
</dbReference>
<feature type="compositionally biased region" description="Polar residues" evidence="1">
    <location>
        <begin position="650"/>
        <end position="665"/>
    </location>
</feature>
<proteinExistence type="predicted"/>
<feature type="region of interest" description="Disordered" evidence="1">
    <location>
        <begin position="81"/>
        <end position="102"/>
    </location>
</feature>
<feature type="compositionally biased region" description="Polar residues" evidence="1">
    <location>
        <begin position="219"/>
        <end position="228"/>
    </location>
</feature>
<dbReference type="EMBL" id="WOCE01000013">
    <property type="protein sequence ID" value="KAE9600997.1"/>
    <property type="molecule type" value="Genomic_DNA"/>
</dbReference>